<accession>R7V7T5</accession>
<feature type="transmembrane region" description="Helical" evidence="7">
    <location>
        <begin position="56"/>
        <end position="74"/>
    </location>
</feature>
<evidence type="ECO:0000313" key="11">
    <source>
        <dbReference type="Proteomes" id="UP000014760"/>
    </source>
</evidence>
<comment type="subcellular location">
    <subcellularLocation>
        <location evidence="1">Membrane</location>
        <topology evidence="1">Multi-pass membrane protein</topology>
    </subcellularLocation>
</comment>
<keyword evidence="11" id="KW-1185">Reference proteome</keyword>
<evidence type="ECO:0000256" key="7">
    <source>
        <dbReference type="SAM" id="Phobius"/>
    </source>
</evidence>
<evidence type="ECO:0000256" key="1">
    <source>
        <dbReference type="ARBA" id="ARBA00004141"/>
    </source>
</evidence>
<dbReference type="Gene3D" id="1.20.1250.20">
    <property type="entry name" value="MFS general substrate transporter like domains"/>
    <property type="match status" value="1"/>
</dbReference>
<dbReference type="EnsemblMetazoa" id="CapteT210975">
    <property type="protein sequence ID" value="CapteP210975"/>
    <property type="gene ID" value="CapteG210975"/>
</dbReference>
<evidence type="ECO:0000256" key="6">
    <source>
        <dbReference type="SAM" id="MobiDB-lite"/>
    </source>
</evidence>
<proteinExistence type="inferred from homology"/>
<dbReference type="STRING" id="283909.R7V7T5"/>
<feature type="transmembrane region" description="Helical" evidence="7">
    <location>
        <begin position="86"/>
        <end position="104"/>
    </location>
</feature>
<evidence type="ECO:0000256" key="2">
    <source>
        <dbReference type="ARBA" id="ARBA00005241"/>
    </source>
</evidence>
<protein>
    <recommendedName>
        <fullName evidence="8">Major facilitator superfamily associated domain-containing protein</fullName>
    </recommendedName>
</protein>
<feature type="transmembrane region" description="Helical" evidence="7">
    <location>
        <begin position="116"/>
        <end position="135"/>
    </location>
</feature>
<feature type="domain" description="Major facilitator superfamily associated" evidence="8">
    <location>
        <begin position="53"/>
        <end position="137"/>
    </location>
</feature>
<keyword evidence="5 7" id="KW-0472">Membrane</keyword>
<gene>
    <name evidence="9" type="ORF">CAPTEDRAFT_210975</name>
</gene>
<reference evidence="9 11" key="2">
    <citation type="journal article" date="2013" name="Nature">
        <title>Insights into bilaterian evolution from three spiralian genomes.</title>
        <authorList>
            <person name="Simakov O."/>
            <person name="Marletaz F."/>
            <person name="Cho S.J."/>
            <person name="Edsinger-Gonzales E."/>
            <person name="Havlak P."/>
            <person name="Hellsten U."/>
            <person name="Kuo D.H."/>
            <person name="Larsson T."/>
            <person name="Lv J."/>
            <person name="Arendt D."/>
            <person name="Savage R."/>
            <person name="Osoegawa K."/>
            <person name="de Jong P."/>
            <person name="Grimwood J."/>
            <person name="Chapman J.A."/>
            <person name="Shapiro H."/>
            <person name="Aerts A."/>
            <person name="Otillar R.P."/>
            <person name="Terry A.Y."/>
            <person name="Boore J.L."/>
            <person name="Grigoriev I.V."/>
            <person name="Lindberg D.R."/>
            <person name="Seaver E.C."/>
            <person name="Weisblat D.A."/>
            <person name="Putnam N.H."/>
            <person name="Rokhsar D.S."/>
        </authorList>
    </citation>
    <scope>NUCLEOTIDE SEQUENCE</scope>
    <source>
        <strain evidence="9 11">I ESC-2004</strain>
    </source>
</reference>
<evidence type="ECO:0000313" key="9">
    <source>
        <dbReference type="EMBL" id="ELU14552.1"/>
    </source>
</evidence>
<dbReference type="PANTHER" id="PTHR16172">
    <property type="entry name" value="MAJOR FACILITATOR SUPERFAMILY DOMAIN-CONTAINING PROTEIN 6-LIKE"/>
    <property type="match status" value="1"/>
</dbReference>
<dbReference type="OrthoDB" id="5989317at2759"/>
<dbReference type="Proteomes" id="UP000014760">
    <property type="component" value="Unassembled WGS sequence"/>
</dbReference>
<evidence type="ECO:0000313" key="10">
    <source>
        <dbReference type="EnsemblMetazoa" id="CapteP210975"/>
    </source>
</evidence>
<dbReference type="HOGENOM" id="CLU_1418401_0_0_1"/>
<dbReference type="InterPro" id="IPR051717">
    <property type="entry name" value="MFS_MFSD6"/>
</dbReference>
<feature type="non-terminal residue" evidence="9">
    <location>
        <position position="192"/>
    </location>
</feature>
<evidence type="ECO:0000256" key="3">
    <source>
        <dbReference type="ARBA" id="ARBA00022692"/>
    </source>
</evidence>
<dbReference type="GO" id="GO:0016020">
    <property type="term" value="C:membrane"/>
    <property type="evidence" value="ECO:0007669"/>
    <property type="project" value="UniProtKB-SubCell"/>
</dbReference>
<feature type="region of interest" description="Disordered" evidence="6">
    <location>
        <begin position="1"/>
        <end position="33"/>
    </location>
</feature>
<dbReference type="AlphaFoldDB" id="R7V7T5"/>
<evidence type="ECO:0000256" key="5">
    <source>
        <dbReference type="ARBA" id="ARBA00023136"/>
    </source>
</evidence>
<dbReference type="EMBL" id="KB294417">
    <property type="protein sequence ID" value="ELU14552.1"/>
    <property type="molecule type" value="Genomic_DNA"/>
</dbReference>
<dbReference type="SUPFAM" id="SSF103473">
    <property type="entry name" value="MFS general substrate transporter"/>
    <property type="match status" value="1"/>
</dbReference>
<evidence type="ECO:0000259" key="8">
    <source>
        <dbReference type="Pfam" id="PF12832"/>
    </source>
</evidence>
<dbReference type="EMBL" id="AMQN01000668">
    <property type="status" value="NOT_ANNOTATED_CDS"/>
    <property type="molecule type" value="Genomic_DNA"/>
</dbReference>
<reference evidence="10" key="3">
    <citation type="submission" date="2015-06" db="UniProtKB">
        <authorList>
            <consortium name="EnsemblMetazoa"/>
        </authorList>
    </citation>
    <scope>IDENTIFICATION</scope>
</reference>
<keyword evidence="3 7" id="KW-0812">Transmembrane</keyword>
<dbReference type="InterPro" id="IPR036259">
    <property type="entry name" value="MFS_trans_sf"/>
</dbReference>
<organism evidence="9">
    <name type="scientific">Capitella teleta</name>
    <name type="common">Polychaete worm</name>
    <dbReference type="NCBI Taxonomy" id="283909"/>
    <lineage>
        <taxon>Eukaryota</taxon>
        <taxon>Metazoa</taxon>
        <taxon>Spiralia</taxon>
        <taxon>Lophotrochozoa</taxon>
        <taxon>Annelida</taxon>
        <taxon>Polychaeta</taxon>
        <taxon>Sedentaria</taxon>
        <taxon>Scolecida</taxon>
        <taxon>Capitellidae</taxon>
        <taxon>Capitella</taxon>
    </lineage>
</organism>
<dbReference type="PANTHER" id="PTHR16172:SF41">
    <property type="entry name" value="MAJOR FACILITATOR SUPERFAMILY DOMAIN-CONTAINING PROTEIN 6-LIKE"/>
    <property type="match status" value="1"/>
</dbReference>
<sequence>MESDSQVNPAPTEEPTKNMDTPSGSSPAKAKKPKLFSKEGFKESMRIEPALLPIKLFYLTFIGGIGCVLPYVAVFLKQLGLSPQQIGLISGVRPIVGFISGPVWGMLADRFNIRRILLLISISAWLAFYVGFYFIPAPKRSHTCPWEVKEGTERGLLANNGSLGVNGTIPDLSSERKQSLIESIGWIYETHD</sequence>
<dbReference type="OMA" id="NDCISCE"/>
<dbReference type="Pfam" id="PF12832">
    <property type="entry name" value="MFS_1_like"/>
    <property type="match status" value="1"/>
</dbReference>
<dbReference type="InterPro" id="IPR024989">
    <property type="entry name" value="MFS_assoc_dom"/>
</dbReference>
<evidence type="ECO:0000256" key="4">
    <source>
        <dbReference type="ARBA" id="ARBA00022989"/>
    </source>
</evidence>
<name>R7V7T5_CAPTE</name>
<keyword evidence="4 7" id="KW-1133">Transmembrane helix</keyword>
<comment type="similarity">
    <text evidence="2">Belongs to the major facilitator superfamily. MFSD6 family.</text>
</comment>
<reference evidence="11" key="1">
    <citation type="submission" date="2012-12" db="EMBL/GenBank/DDBJ databases">
        <authorList>
            <person name="Hellsten U."/>
            <person name="Grimwood J."/>
            <person name="Chapman J.A."/>
            <person name="Shapiro H."/>
            <person name="Aerts A."/>
            <person name="Otillar R.P."/>
            <person name="Terry A.Y."/>
            <person name="Boore J.L."/>
            <person name="Simakov O."/>
            <person name="Marletaz F."/>
            <person name="Cho S.-J."/>
            <person name="Edsinger-Gonzales E."/>
            <person name="Havlak P."/>
            <person name="Kuo D.-H."/>
            <person name="Larsson T."/>
            <person name="Lv J."/>
            <person name="Arendt D."/>
            <person name="Savage R."/>
            <person name="Osoegawa K."/>
            <person name="de Jong P."/>
            <person name="Lindberg D.R."/>
            <person name="Seaver E.C."/>
            <person name="Weisblat D.A."/>
            <person name="Putnam N.H."/>
            <person name="Grigoriev I.V."/>
            <person name="Rokhsar D.S."/>
        </authorList>
    </citation>
    <scope>NUCLEOTIDE SEQUENCE</scope>
    <source>
        <strain evidence="11">I ESC-2004</strain>
    </source>
</reference>